<accession>A0ABM6FAD8</accession>
<dbReference type="Proteomes" id="UP000177515">
    <property type="component" value="Chromosome 2"/>
</dbReference>
<keyword evidence="2" id="KW-1185">Reference proteome</keyword>
<evidence type="ECO:0000313" key="1">
    <source>
        <dbReference type="EMBL" id="AOZ08668.1"/>
    </source>
</evidence>
<gene>
    <name evidence="1" type="ORF">BKK80_22315</name>
</gene>
<sequence>MGASRMDGDAGSVEVLKHLRPQFGTTQMGRVDGPVHDARLLHLLFRDAEISEEAKQRGQPRLGQLVRYPGFRVGLYLGMDFAAIRIALALICAPFCEPQYLRARQLRSAGLEFGLEVKISRSACH</sequence>
<reference evidence="1 2" key="1">
    <citation type="submission" date="2016-10" db="EMBL/GenBank/DDBJ databases">
        <title>Complete genome sequences of three Cupriavidus strains isolated from various Malaysian environments.</title>
        <authorList>
            <person name="Abdullah A.A.-A."/>
            <person name="Shafie N.A.H."/>
            <person name="Lau N.S."/>
        </authorList>
    </citation>
    <scope>NUCLEOTIDE SEQUENCE [LARGE SCALE GENOMIC DNA]</scope>
    <source>
        <strain evidence="1 2">USMAA1020</strain>
    </source>
</reference>
<name>A0ABM6FAD8_9BURK</name>
<organism evidence="1 2">
    <name type="scientific">Cupriavidus malaysiensis</name>
    <dbReference type="NCBI Taxonomy" id="367825"/>
    <lineage>
        <taxon>Bacteria</taxon>
        <taxon>Pseudomonadati</taxon>
        <taxon>Pseudomonadota</taxon>
        <taxon>Betaproteobacteria</taxon>
        <taxon>Burkholderiales</taxon>
        <taxon>Burkholderiaceae</taxon>
        <taxon>Cupriavidus</taxon>
    </lineage>
</organism>
<protein>
    <submittedName>
        <fullName evidence="1">Uncharacterized protein</fullName>
    </submittedName>
</protein>
<dbReference type="EMBL" id="CP017755">
    <property type="protein sequence ID" value="AOZ08668.1"/>
    <property type="molecule type" value="Genomic_DNA"/>
</dbReference>
<evidence type="ECO:0000313" key="2">
    <source>
        <dbReference type="Proteomes" id="UP000177515"/>
    </source>
</evidence>
<proteinExistence type="predicted"/>